<evidence type="ECO:0000313" key="1">
    <source>
        <dbReference type="EMBL" id="SPC90111.1"/>
    </source>
</evidence>
<dbReference type="AlphaFoldDB" id="A0A2N9FT47"/>
<protein>
    <submittedName>
        <fullName evidence="1">Uncharacterized protein</fullName>
    </submittedName>
</protein>
<gene>
    <name evidence="1" type="ORF">FSB_LOCUS17993</name>
</gene>
<proteinExistence type="predicted"/>
<reference evidence="1" key="1">
    <citation type="submission" date="2018-02" db="EMBL/GenBank/DDBJ databases">
        <authorList>
            <person name="Cohen D.B."/>
            <person name="Kent A.D."/>
        </authorList>
    </citation>
    <scope>NUCLEOTIDE SEQUENCE</scope>
</reference>
<name>A0A2N9FT47_FAGSY</name>
<organism evidence="1">
    <name type="scientific">Fagus sylvatica</name>
    <name type="common">Beechnut</name>
    <dbReference type="NCBI Taxonomy" id="28930"/>
    <lineage>
        <taxon>Eukaryota</taxon>
        <taxon>Viridiplantae</taxon>
        <taxon>Streptophyta</taxon>
        <taxon>Embryophyta</taxon>
        <taxon>Tracheophyta</taxon>
        <taxon>Spermatophyta</taxon>
        <taxon>Magnoliopsida</taxon>
        <taxon>eudicotyledons</taxon>
        <taxon>Gunneridae</taxon>
        <taxon>Pentapetalae</taxon>
        <taxon>rosids</taxon>
        <taxon>fabids</taxon>
        <taxon>Fagales</taxon>
        <taxon>Fagaceae</taxon>
        <taxon>Fagus</taxon>
    </lineage>
</organism>
<accession>A0A2N9FT47</accession>
<dbReference type="EMBL" id="OIVN01001119">
    <property type="protein sequence ID" value="SPC90111.1"/>
    <property type="molecule type" value="Genomic_DNA"/>
</dbReference>
<sequence length="98" mass="10795">MQTHQKSSTNPLQTATVEIAKREGVCAHLASRFPLPSPPHSLTFVVAAQLTSPLLHRHRLAAPHSATPHVDFSSALVLLVASSTIIWRESEREREQNV</sequence>